<dbReference type="SUPFAM" id="SSF56935">
    <property type="entry name" value="Porins"/>
    <property type="match status" value="1"/>
</dbReference>
<dbReference type="EMBL" id="JBHTJP010000035">
    <property type="protein sequence ID" value="MFD0977646.1"/>
    <property type="molecule type" value="Genomic_DNA"/>
</dbReference>
<feature type="chain" id="PRO_5045732735" description="Long-subunit fatty acid transport protein" evidence="1">
    <location>
        <begin position="20"/>
        <end position="415"/>
    </location>
</feature>
<keyword evidence="1" id="KW-0732">Signal</keyword>
<sequence length="415" mass="45651">MTKRLILIVFILFSVITTAQERTSSPYSFYGIGMTTFKGTVENQSMGGLSFLSDSIHLNLRNPASYGKLGLTTYTLGGSHKVSEVMTDEESGTTNTTSLDYLAIGIPTGKFGFGFGLIPYTAVGYDILEANESAGTVTRFSGKGGITKVFLSGGYEVNDNISLGVNVDYNFGNIQNKNIFIREGLEFGSREINRSDVSGFTFTFGLEYERMLKEGLQFNFGAYYSPEADLKSQNERELATIIFSNTGLDLPVDARQIDLENGDLTVPSSFTVGSGIGKSKKWFLGVEYTGSEASDFSNRSFALQGATYNKSNSYKAGGYYIPNYNSLTSYFSRIVYRGGLRFDETGLNLDGEDINEFGISFGVGLPAGRTFSNINLGFEYGQRGTKDSGLVLEDFFNARISLSLNDRWFVKRKFE</sequence>
<accession>A0ABW3IHY4</accession>
<evidence type="ECO:0008006" key="4">
    <source>
        <dbReference type="Google" id="ProtNLM"/>
    </source>
</evidence>
<reference evidence="3" key="1">
    <citation type="journal article" date="2019" name="Int. J. Syst. Evol. Microbiol.">
        <title>The Global Catalogue of Microorganisms (GCM) 10K type strain sequencing project: providing services to taxonomists for standard genome sequencing and annotation.</title>
        <authorList>
            <consortium name="The Broad Institute Genomics Platform"/>
            <consortium name="The Broad Institute Genome Sequencing Center for Infectious Disease"/>
            <person name="Wu L."/>
            <person name="Ma J."/>
        </authorList>
    </citation>
    <scope>NUCLEOTIDE SEQUENCE [LARGE SCALE GENOMIC DNA]</scope>
    <source>
        <strain evidence="3">CCUG 60898</strain>
    </source>
</reference>
<protein>
    <recommendedName>
        <fullName evidence="4">Long-subunit fatty acid transport protein</fullName>
    </recommendedName>
</protein>
<evidence type="ECO:0000313" key="2">
    <source>
        <dbReference type="EMBL" id="MFD0977646.1"/>
    </source>
</evidence>
<comment type="caution">
    <text evidence="2">The sequence shown here is derived from an EMBL/GenBank/DDBJ whole genome shotgun (WGS) entry which is preliminary data.</text>
</comment>
<evidence type="ECO:0000256" key="1">
    <source>
        <dbReference type="SAM" id="SignalP"/>
    </source>
</evidence>
<evidence type="ECO:0000313" key="3">
    <source>
        <dbReference type="Proteomes" id="UP001597100"/>
    </source>
</evidence>
<dbReference type="RefSeq" id="WP_380740102.1">
    <property type="nucleotide sequence ID" value="NZ_JBHTJP010000035.1"/>
</dbReference>
<feature type="signal peptide" evidence="1">
    <location>
        <begin position="1"/>
        <end position="19"/>
    </location>
</feature>
<gene>
    <name evidence="2" type="ORF">ACFQ1G_12660</name>
</gene>
<keyword evidence="3" id="KW-1185">Reference proteome</keyword>
<dbReference type="Proteomes" id="UP001597100">
    <property type="component" value="Unassembled WGS sequence"/>
</dbReference>
<dbReference type="Gene3D" id="2.40.160.60">
    <property type="entry name" value="Outer membrane protein transport protein (OMPP1/FadL/TodX)"/>
    <property type="match status" value="1"/>
</dbReference>
<name>A0ABW3IHY4_9FLAO</name>
<proteinExistence type="predicted"/>
<organism evidence="2 3">
    <name type="scientific">Salinimicrobium gaetbulicola</name>
    <dbReference type="NCBI Taxonomy" id="999702"/>
    <lineage>
        <taxon>Bacteria</taxon>
        <taxon>Pseudomonadati</taxon>
        <taxon>Bacteroidota</taxon>
        <taxon>Flavobacteriia</taxon>
        <taxon>Flavobacteriales</taxon>
        <taxon>Flavobacteriaceae</taxon>
        <taxon>Salinimicrobium</taxon>
    </lineage>
</organism>